<keyword evidence="1" id="KW-1003">Cell membrane</keyword>
<protein>
    <submittedName>
        <fullName evidence="6">Manganese efflux pump</fullName>
    </submittedName>
</protein>
<evidence type="ECO:0000256" key="2">
    <source>
        <dbReference type="ARBA" id="ARBA00022692"/>
    </source>
</evidence>
<sequence>MTWIENVMIIFGISFEVFAIMECNGSMVANIKKSRLTIIGVILSLLQLVMLGVGYIISRLLINIVTTADEVVIGHILAIAIFVLLGIRLIIKALKNDIINEKLEEKMELKKYILPLVVIGGYTITTGIAAGLCNTNPLNLGILVVVVTWVAAYTGMYTGYRAGFEQKTKAYIAGGALLVIVGIDMAIRCFVLG</sequence>
<feature type="transmembrane region" description="Helical" evidence="5">
    <location>
        <begin position="170"/>
        <end position="187"/>
    </location>
</feature>
<keyword evidence="4 5" id="KW-0472">Membrane</keyword>
<proteinExistence type="predicted"/>
<feature type="transmembrane region" description="Helical" evidence="5">
    <location>
        <begin position="112"/>
        <end position="132"/>
    </location>
</feature>
<evidence type="ECO:0000256" key="4">
    <source>
        <dbReference type="ARBA" id="ARBA00023136"/>
    </source>
</evidence>
<dbReference type="InterPro" id="IPR003810">
    <property type="entry name" value="Mntp/YtaF"/>
</dbReference>
<feature type="transmembrane region" description="Helical" evidence="5">
    <location>
        <begin position="72"/>
        <end position="91"/>
    </location>
</feature>
<evidence type="ECO:0000313" key="6">
    <source>
        <dbReference type="EMBL" id="MCT7398538.1"/>
    </source>
</evidence>
<feature type="transmembrane region" description="Helical" evidence="5">
    <location>
        <begin position="6"/>
        <end position="24"/>
    </location>
</feature>
<evidence type="ECO:0000256" key="3">
    <source>
        <dbReference type="ARBA" id="ARBA00022989"/>
    </source>
</evidence>
<dbReference type="Pfam" id="PF02659">
    <property type="entry name" value="Mntp"/>
    <property type="match status" value="1"/>
</dbReference>
<evidence type="ECO:0000256" key="5">
    <source>
        <dbReference type="SAM" id="Phobius"/>
    </source>
</evidence>
<reference evidence="6" key="1">
    <citation type="submission" date="2022-09" db="EMBL/GenBank/DDBJ databases">
        <title>Eubacterium sp. LFL-14 isolated from human feces.</title>
        <authorList>
            <person name="Liu F."/>
        </authorList>
    </citation>
    <scope>NUCLEOTIDE SEQUENCE</scope>
    <source>
        <strain evidence="6">LFL-14</strain>
    </source>
</reference>
<comment type="caution">
    <text evidence="6">The sequence shown here is derived from an EMBL/GenBank/DDBJ whole genome shotgun (WGS) entry which is preliminary data.</text>
</comment>
<gene>
    <name evidence="6" type="ORF">N5B56_05485</name>
</gene>
<dbReference type="RefSeq" id="WP_118565227.1">
    <property type="nucleotide sequence ID" value="NZ_JAODBU010000004.1"/>
</dbReference>
<dbReference type="EMBL" id="JAODBU010000004">
    <property type="protein sequence ID" value="MCT7398538.1"/>
    <property type="molecule type" value="Genomic_DNA"/>
</dbReference>
<dbReference type="PANTHER" id="PTHR35529">
    <property type="entry name" value="MANGANESE EFFLUX PUMP MNTP-RELATED"/>
    <property type="match status" value="1"/>
</dbReference>
<keyword evidence="2 5" id="KW-0812">Transmembrane</keyword>
<feature type="transmembrane region" description="Helical" evidence="5">
    <location>
        <begin position="138"/>
        <end position="158"/>
    </location>
</feature>
<dbReference type="PANTHER" id="PTHR35529:SF2">
    <property type="entry name" value="SPORULATION PROTEIN YTAF-RELATED"/>
    <property type="match status" value="1"/>
</dbReference>
<evidence type="ECO:0000313" key="7">
    <source>
        <dbReference type="Proteomes" id="UP001431199"/>
    </source>
</evidence>
<organism evidence="6 7">
    <name type="scientific">Eubacterium album</name>
    <dbReference type="NCBI Taxonomy" id="2978477"/>
    <lineage>
        <taxon>Bacteria</taxon>
        <taxon>Bacillati</taxon>
        <taxon>Bacillota</taxon>
        <taxon>Clostridia</taxon>
        <taxon>Eubacteriales</taxon>
        <taxon>Eubacteriaceae</taxon>
        <taxon>Eubacterium</taxon>
    </lineage>
</organism>
<accession>A0ABT2M068</accession>
<dbReference type="Proteomes" id="UP001431199">
    <property type="component" value="Unassembled WGS sequence"/>
</dbReference>
<keyword evidence="3 5" id="KW-1133">Transmembrane helix</keyword>
<evidence type="ECO:0000256" key="1">
    <source>
        <dbReference type="ARBA" id="ARBA00022475"/>
    </source>
</evidence>
<keyword evidence="7" id="KW-1185">Reference proteome</keyword>
<feature type="transmembrane region" description="Helical" evidence="5">
    <location>
        <begin position="36"/>
        <end position="57"/>
    </location>
</feature>
<name>A0ABT2M068_9FIRM</name>